<feature type="region of interest" description="Disordered" evidence="1">
    <location>
        <begin position="25"/>
        <end position="51"/>
    </location>
</feature>
<evidence type="ECO:0000313" key="2">
    <source>
        <dbReference type="EMBL" id="OAJ39141.1"/>
    </source>
</evidence>
<accession>A0A177WIF8</accession>
<reference evidence="2 3" key="1">
    <citation type="submission" date="2006-10" db="EMBL/GenBank/DDBJ databases">
        <title>The Genome Sequence of Batrachochytrium dendrobatidis JEL423.</title>
        <authorList>
            <consortium name="The Broad Institute Genome Sequencing Platform"/>
            <person name="Birren B."/>
            <person name="Lander E."/>
            <person name="Galagan J."/>
            <person name="Cuomo C."/>
            <person name="Devon K."/>
            <person name="Jaffe D."/>
            <person name="Butler J."/>
            <person name="Alvarez P."/>
            <person name="Gnerre S."/>
            <person name="Grabherr M."/>
            <person name="Kleber M."/>
            <person name="Mauceli E."/>
            <person name="Brockman W."/>
            <person name="Young S."/>
            <person name="LaButti K."/>
            <person name="Sykes S."/>
            <person name="DeCaprio D."/>
            <person name="Crawford M."/>
            <person name="Koehrsen M."/>
            <person name="Engels R."/>
            <person name="Montgomery P."/>
            <person name="Pearson M."/>
            <person name="Howarth C."/>
            <person name="Larson L."/>
            <person name="White J."/>
            <person name="O'Leary S."/>
            <person name="Kodira C."/>
            <person name="Zeng Q."/>
            <person name="Yandava C."/>
            <person name="Alvarado L."/>
            <person name="Longcore J."/>
            <person name="James T."/>
        </authorList>
    </citation>
    <scope>NUCLEOTIDE SEQUENCE [LARGE SCALE GENOMIC DNA]</scope>
    <source>
        <strain evidence="2 3">JEL423</strain>
    </source>
</reference>
<feature type="compositionally biased region" description="Low complexity" evidence="1">
    <location>
        <begin position="105"/>
        <end position="115"/>
    </location>
</feature>
<dbReference type="AlphaFoldDB" id="A0A177WIF8"/>
<proteinExistence type="predicted"/>
<sequence>MRHTALVEKSNTVQRSETVKGVVQPVPGKRHFGSTTKPSLSNTTNTKGNSIMTGSVSIRALRDVTNQTPGTIERSALKKSKALKLPKTTGKSGLGKGLQIWADDTSSIGTNSGKSSSKKPSAHTPSDIAVQKSIIDNTAYTEPSAEMCSNDDLTVEYMAPSTLTTAYRFMDDLELDTSVLCNAPTFEYVTKSTMDILAQVQQLDLSDPVPSLLKTTKASHPEYDCLVDTNDFNFDSSVLMI</sequence>
<dbReference type="EMBL" id="DS022302">
    <property type="protein sequence ID" value="OAJ39141.1"/>
    <property type="molecule type" value="Genomic_DNA"/>
</dbReference>
<name>A0A177WIF8_BATDL</name>
<evidence type="ECO:0000256" key="1">
    <source>
        <dbReference type="SAM" id="MobiDB-lite"/>
    </source>
</evidence>
<feature type="compositionally biased region" description="Polar residues" evidence="1">
    <location>
        <begin position="33"/>
        <end position="51"/>
    </location>
</feature>
<gene>
    <name evidence="2" type="ORF">BDEG_23011</name>
</gene>
<reference evidence="2 3" key="2">
    <citation type="submission" date="2016-05" db="EMBL/GenBank/DDBJ databases">
        <title>Lineage-specific infection strategies underlie the spectrum of fungal disease in amphibians.</title>
        <authorList>
            <person name="Cuomo C.A."/>
            <person name="Farrer R.A."/>
            <person name="James T."/>
            <person name="Longcore J."/>
            <person name="Birren B."/>
        </authorList>
    </citation>
    <scope>NUCLEOTIDE SEQUENCE [LARGE SCALE GENOMIC DNA]</scope>
    <source>
        <strain evidence="2 3">JEL423</strain>
    </source>
</reference>
<evidence type="ECO:0000313" key="3">
    <source>
        <dbReference type="Proteomes" id="UP000077115"/>
    </source>
</evidence>
<protein>
    <submittedName>
        <fullName evidence="2">Uncharacterized protein</fullName>
    </submittedName>
</protein>
<feature type="region of interest" description="Disordered" evidence="1">
    <location>
        <begin position="105"/>
        <end position="126"/>
    </location>
</feature>
<dbReference type="VEuPathDB" id="FungiDB:BDEG_23011"/>
<organism evidence="2 3">
    <name type="scientific">Batrachochytrium dendrobatidis (strain JEL423)</name>
    <dbReference type="NCBI Taxonomy" id="403673"/>
    <lineage>
        <taxon>Eukaryota</taxon>
        <taxon>Fungi</taxon>
        <taxon>Fungi incertae sedis</taxon>
        <taxon>Chytridiomycota</taxon>
        <taxon>Chytridiomycota incertae sedis</taxon>
        <taxon>Chytridiomycetes</taxon>
        <taxon>Rhizophydiales</taxon>
        <taxon>Rhizophydiales incertae sedis</taxon>
        <taxon>Batrachochytrium</taxon>
    </lineage>
</organism>
<dbReference type="Proteomes" id="UP000077115">
    <property type="component" value="Unassembled WGS sequence"/>
</dbReference>